<feature type="active site" description="Proton donor" evidence="1">
    <location>
        <position position="79"/>
    </location>
</feature>
<feature type="binding site" evidence="2">
    <location>
        <begin position="223"/>
        <end position="226"/>
    </location>
    <ligand>
        <name>dihydroxyacetone phosphate</name>
        <dbReference type="ChEBI" id="CHEBI:57642"/>
    </ligand>
</feature>
<keyword evidence="3" id="KW-0479">Metal-binding</keyword>
<keyword evidence="5" id="KW-1185">Reference proteome</keyword>
<comment type="cofactor">
    <cofactor evidence="3">
        <name>Zn(2+)</name>
        <dbReference type="ChEBI" id="CHEBI:29105"/>
    </cofactor>
    <text evidence="3">Binds 2 Zn(2+) ions per subunit. One is catalytic and the other provides a structural contribution.</text>
</comment>
<evidence type="ECO:0000256" key="2">
    <source>
        <dbReference type="PIRSR" id="PIRSR001359-2"/>
    </source>
</evidence>
<sequence length="274" mass="30039">MKLKEKLQQLRSEGRGILATNFYNLETLHGVLGAASEVNEPLILQLTKSSIDYMGLDTAVNLGRTGLKQFGVEGWIHLDHGGSVDLAQRCLDAGFDSVMIDGSELPFQENIQITRDVVERAKKYGAHVEAELGYVAKLGQSHDEEVFTQPEEAKQFVEETGIDALAVAIGTSHGFYQKEPELQLDLLEKIAKATPVGLVLHGGSGVPGSQMQSAISRGICKVNLATEIKNIFMKTLQSELRNNEEIDLRKVFPVATGEITKLVKGKLEIVKNNR</sequence>
<feature type="binding site" evidence="3">
    <location>
        <position position="101"/>
    </location>
    <ligand>
        <name>Zn(2+)</name>
        <dbReference type="ChEBI" id="CHEBI:29105"/>
        <label>2</label>
    </ligand>
</feature>
<feature type="binding site" evidence="2">
    <location>
        <position position="174"/>
    </location>
    <ligand>
        <name>dihydroxyacetone phosphate</name>
        <dbReference type="ChEBI" id="CHEBI:57642"/>
    </ligand>
</feature>
<dbReference type="InterPro" id="IPR000771">
    <property type="entry name" value="FBA_II"/>
</dbReference>
<dbReference type="Gene3D" id="3.20.20.70">
    <property type="entry name" value="Aldolase class I"/>
    <property type="match status" value="1"/>
</dbReference>
<dbReference type="NCBIfam" id="TIGR00167">
    <property type="entry name" value="cbbA"/>
    <property type="match status" value="1"/>
</dbReference>
<organism evidence="4 5">
    <name type="scientific">Salegentibacter salegens</name>
    <dbReference type="NCBI Taxonomy" id="143223"/>
    <lineage>
        <taxon>Bacteria</taxon>
        <taxon>Pseudomonadati</taxon>
        <taxon>Bacteroidota</taxon>
        <taxon>Flavobacteriia</taxon>
        <taxon>Flavobacteriales</taxon>
        <taxon>Flavobacteriaceae</taxon>
        <taxon>Salegentibacter</taxon>
    </lineage>
</organism>
<feature type="binding site" evidence="3">
    <location>
        <position position="201"/>
    </location>
    <ligand>
        <name>Zn(2+)</name>
        <dbReference type="ChEBI" id="CHEBI:29105"/>
        <label>1</label>
        <note>catalytic</note>
    </ligand>
</feature>
<dbReference type="AlphaFoldDB" id="A0A1M7NMU4"/>
<dbReference type="PANTHER" id="PTHR30304:SF0">
    <property type="entry name" value="D-TAGATOSE-1,6-BISPHOSPHATE ALDOLASE SUBUNIT GATY-RELATED"/>
    <property type="match status" value="1"/>
</dbReference>
<dbReference type="PANTHER" id="PTHR30304">
    <property type="entry name" value="D-TAGATOSE-1,6-BISPHOSPHATE ALDOLASE"/>
    <property type="match status" value="1"/>
</dbReference>
<dbReference type="GO" id="GO:0016832">
    <property type="term" value="F:aldehyde-lyase activity"/>
    <property type="evidence" value="ECO:0007669"/>
    <property type="project" value="InterPro"/>
</dbReference>
<dbReference type="CDD" id="cd00947">
    <property type="entry name" value="TBP_aldolase_IIB"/>
    <property type="match status" value="1"/>
</dbReference>
<feature type="binding site" evidence="3">
    <location>
        <position position="80"/>
    </location>
    <ligand>
        <name>Zn(2+)</name>
        <dbReference type="ChEBI" id="CHEBI:29105"/>
        <label>1</label>
        <note>catalytic</note>
    </ligand>
</feature>
<dbReference type="RefSeq" id="WP_079736194.1">
    <property type="nucleotide sequence ID" value="NZ_LT670848.1"/>
</dbReference>
<dbReference type="STRING" id="143223.SAMN05878281_3291"/>
<dbReference type="GO" id="GO:0008270">
    <property type="term" value="F:zinc ion binding"/>
    <property type="evidence" value="ECO:0007669"/>
    <property type="project" value="InterPro"/>
</dbReference>
<dbReference type="SUPFAM" id="SSF51569">
    <property type="entry name" value="Aldolase"/>
    <property type="match status" value="1"/>
</dbReference>
<dbReference type="EMBL" id="LT670848">
    <property type="protein sequence ID" value="SHN05223.1"/>
    <property type="molecule type" value="Genomic_DNA"/>
</dbReference>
<protein>
    <submittedName>
        <fullName evidence="4">Fructose-bisphosphate aldolase, class II/tagatose 1,6-diphosphate aldolase GatY/KbaY</fullName>
    </submittedName>
</protein>
<reference evidence="5" key="1">
    <citation type="submission" date="2016-11" db="EMBL/GenBank/DDBJ databases">
        <authorList>
            <person name="Varghese N."/>
            <person name="Submissions S."/>
        </authorList>
    </citation>
    <scope>NUCLEOTIDE SEQUENCE [LARGE SCALE GENOMIC DNA]</scope>
    <source>
        <strain evidence="5">ACAM 48</strain>
    </source>
</reference>
<feature type="binding site" evidence="3">
    <location>
        <position position="173"/>
    </location>
    <ligand>
        <name>Zn(2+)</name>
        <dbReference type="ChEBI" id="CHEBI:29105"/>
        <label>1</label>
        <note>catalytic</note>
    </ligand>
</feature>
<evidence type="ECO:0000313" key="5">
    <source>
        <dbReference type="Proteomes" id="UP000190235"/>
    </source>
</evidence>
<dbReference type="Pfam" id="PF01116">
    <property type="entry name" value="F_bP_aldolase"/>
    <property type="match status" value="1"/>
</dbReference>
<evidence type="ECO:0000256" key="3">
    <source>
        <dbReference type="PIRSR" id="PIRSR001359-3"/>
    </source>
</evidence>
<keyword evidence="3" id="KW-0862">Zinc</keyword>
<feature type="binding site" evidence="3">
    <location>
        <position position="131"/>
    </location>
    <ligand>
        <name>Zn(2+)</name>
        <dbReference type="ChEBI" id="CHEBI:29105"/>
        <label>2</label>
    </ligand>
</feature>
<feature type="binding site" evidence="2">
    <location>
        <begin position="202"/>
        <end position="204"/>
    </location>
    <ligand>
        <name>dihydroxyacetone phosphate</name>
        <dbReference type="ChEBI" id="CHEBI:57642"/>
    </ligand>
</feature>
<dbReference type="InterPro" id="IPR050246">
    <property type="entry name" value="Class_II_FBP_aldolase"/>
</dbReference>
<dbReference type="PIRSF" id="PIRSF001359">
    <property type="entry name" value="F_bP_aldolase_II"/>
    <property type="match status" value="1"/>
</dbReference>
<evidence type="ECO:0000313" key="4">
    <source>
        <dbReference type="EMBL" id="SHN05223.1"/>
    </source>
</evidence>
<dbReference type="Proteomes" id="UP000190235">
    <property type="component" value="Chromosome I"/>
</dbReference>
<name>A0A1M7NMU4_9FLAO</name>
<evidence type="ECO:0000256" key="1">
    <source>
        <dbReference type="PIRSR" id="PIRSR001359-1"/>
    </source>
</evidence>
<accession>A0A1M7NMU4</accession>
<dbReference type="InterPro" id="IPR013785">
    <property type="entry name" value="Aldolase_TIM"/>
</dbReference>
<dbReference type="OrthoDB" id="9803995at2"/>
<dbReference type="GO" id="GO:0005975">
    <property type="term" value="P:carbohydrate metabolic process"/>
    <property type="evidence" value="ECO:0007669"/>
    <property type="project" value="InterPro"/>
</dbReference>
<gene>
    <name evidence="4" type="ORF">SAMN05878281_3291</name>
</gene>
<proteinExistence type="predicted"/>